<keyword evidence="2" id="KW-0812">Transmembrane</keyword>
<feature type="compositionally biased region" description="Low complexity" evidence="1">
    <location>
        <begin position="123"/>
        <end position="137"/>
    </location>
</feature>
<protein>
    <recommendedName>
        <fullName evidence="5">Energy transducer TonB</fullName>
    </recommendedName>
</protein>
<evidence type="ECO:0000313" key="4">
    <source>
        <dbReference type="Proteomes" id="UP000765160"/>
    </source>
</evidence>
<keyword evidence="2" id="KW-0472">Membrane</keyword>
<name>A0ABX1EZU6_9PROT</name>
<feature type="compositionally biased region" description="Pro residues" evidence="1">
    <location>
        <begin position="78"/>
        <end position="106"/>
    </location>
</feature>
<sequence length="137" mass="14013">MSGAIFLPADDDRALKRWAAVSLGLHLLLGVAGLIYGYARPLPPPVEMAMTVEFTSAEPPAQARGDQPGPAAPAEAVPAPPDPSPVPPVPEPPTNAPPQPTPPPPQQTEATDEAPSSRHHRSPAAGPGTVDGPDPDP</sequence>
<gene>
    <name evidence="3" type="ORF">HB662_12580</name>
</gene>
<keyword evidence="4" id="KW-1185">Reference proteome</keyword>
<feature type="transmembrane region" description="Helical" evidence="2">
    <location>
        <begin position="18"/>
        <end position="39"/>
    </location>
</feature>
<proteinExistence type="predicted"/>
<evidence type="ECO:0000256" key="1">
    <source>
        <dbReference type="SAM" id="MobiDB-lite"/>
    </source>
</evidence>
<keyword evidence="2" id="KW-1133">Transmembrane helix</keyword>
<evidence type="ECO:0008006" key="5">
    <source>
        <dbReference type="Google" id="ProtNLM"/>
    </source>
</evidence>
<comment type="caution">
    <text evidence="3">The sequence shown here is derived from an EMBL/GenBank/DDBJ whole genome shotgun (WGS) entry which is preliminary data.</text>
</comment>
<organism evidence="3 4">
    <name type="scientific">Falsiroseomonas frigidaquae</name>
    <dbReference type="NCBI Taxonomy" id="487318"/>
    <lineage>
        <taxon>Bacteria</taxon>
        <taxon>Pseudomonadati</taxon>
        <taxon>Pseudomonadota</taxon>
        <taxon>Alphaproteobacteria</taxon>
        <taxon>Acetobacterales</taxon>
        <taxon>Roseomonadaceae</taxon>
        <taxon>Falsiroseomonas</taxon>
    </lineage>
</organism>
<evidence type="ECO:0000256" key="2">
    <source>
        <dbReference type="SAM" id="Phobius"/>
    </source>
</evidence>
<evidence type="ECO:0000313" key="3">
    <source>
        <dbReference type="EMBL" id="NKE45617.1"/>
    </source>
</evidence>
<dbReference type="Proteomes" id="UP000765160">
    <property type="component" value="Unassembled WGS sequence"/>
</dbReference>
<feature type="region of interest" description="Disordered" evidence="1">
    <location>
        <begin position="53"/>
        <end position="137"/>
    </location>
</feature>
<reference evidence="3 4" key="1">
    <citation type="submission" date="2020-03" db="EMBL/GenBank/DDBJ databases">
        <title>Roseomonas selenitidurans sp. nov. isolated from soil.</title>
        <authorList>
            <person name="Liu H."/>
        </authorList>
    </citation>
    <scope>NUCLEOTIDE SEQUENCE [LARGE SCALE GENOMIC DNA]</scope>
    <source>
        <strain evidence="3 4">JCM 15073</strain>
    </source>
</reference>
<feature type="compositionally biased region" description="Low complexity" evidence="1">
    <location>
        <begin position="68"/>
        <end position="77"/>
    </location>
</feature>
<dbReference type="EMBL" id="JAAVTX010000004">
    <property type="protein sequence ID" value="NKE45617.1"/>
    <property type="molecule type" value="Genomic_DNA"/>
</dbReference>
<feature type="non-terminal residue" evidence="3">
    <location>
        <position position="137"/>
    </location>
</feature>
<accession>A0ABX1EZU6</accession>